<proteinExistence type="predicted"/>
<reference evidence="2 3" key="1">
    <citation type="journal article" date="2020" name="J. Phycol.">
        <title>Comparative genome analysis reveals Cyanidiococcus gen. nov., a new extremophilic red algal genus sister to Cyanidioschyzon (Cyanidioschyzonaceae, Rhodophyta).</title>
        <authorList>
            <person name="Liu S.-L."/>
            <person name="Chiang Y.-R."/>
            <person name="Yoon H.S."/>
            <person name="Fu H.-Y."/>
        </authorList>
    </citation>
    <scope>NUCLEOTIDE SEQUENCE [LARGE SCALE GENOMIC DNA]</scope>
    <source>
        <strain evidence="2 3">THAL066</strain>
    </source>
</reference>
<keyword evidence="3" id="KW-1185">Reference proteome</keyword>
<keyword evidence="1" id="KW-0472">Membrane</keyword>
<evidence type="ECO:0000256" key="1">
    <source>
        <dbReference type="SAM" id="Phobius"/>
    </source>
</evidence>
<dbReference type="Proteomes" id="UP000530660">
    <property type="component" value="Unassembled WGS sequence"/>
</dbReference>
<organism evidence="2 3">
    <name type="scientific">Cyanidiococcus yangmingshanensis</name>
    <dbReference type="NCBI Taxonomy" id="2690220"/>
    <lineage>
        <taxon>Eukaryota</taxon>
        <taxon>Rhodophyta</taxon>
        <taxon>Bangiophyceae</taxon>
        <taxon>Cyanidiales</taxon>
        <taxon>Cyanidiaceae</taxon>
        <taxon>Cyanidiococcus</taxon>
    </lineage>
</organism>
<evidence type="ECO:0000313" key="2">
    <source>
        <dbReference type="EMBL" id="KAF6005151.1"/>
    </source>
</evidence>
<comment type="caution">
    <text evidence="2">The sequence shown here is derived from an EMBL/GenBank/DDBJ whole genome shotgun (WGS) entry which is preliminary data.</text>
</comment>
<evidence type="ECO:0000313" key="3">
    <source>
        <dbReference type="Proteomes" id="UP000530660"/>
    </source>
</evidence>
<gene>
    <name evidence="2" type="ORF">F1559_001482</name>
</gene>
<dbReference type="AlphaFoldDB" id="A0A7J7IS14"/>
<keyword evidence="1" id="KW-1133">Transmembrane helix</keyword>
<keyword evidence="1" id="KW-0812">Transmembrane</keyword>
<dbReference type="OrthoDB" id="10622187at2759"/>
<protein>
    <submittedName>
        <fullName evidence="2">Uncharacterized protein</fullName>
    </submittedName>
</protein>
<feature type="transmembrane region" description="Helical" evidence="1">
    <location>
        <begin position="20"/>
        <end position="36"/>
    </location>
</feature>
<name>A0A7J7IS14_9RHOD</name>
<dbReference type="EMBL" id="VWRR01000001">
    <property type="protein sequence ID" value="KAF6005151.1"/>
    <property type="molecule type" value="Genomic_DNA"/>
</dbReference>
<sequence length="262" mass="30024">MSPWYTGRIRVQSPFRNRWILFWAGLVFLGLLYWVISSKHSIGLYEQKIITERSFNVIECPAWRAETGSRISALVTSAHLLPYHFIACSSDDWGRIADSVPLFRSKEARQNFLKATQYELVRSLHRSAWSLATIESVRDMQRLHQFLSRLQSAAGEPRQRFMLSPMWITGGPDIPAMQYQLGIVPTRAHEPIPYSDTERSRLPSSVTAVPLASLQGEMPPTFLRKRWLDSSQHLPDKCHRASLEAMRELRAGPRIPLDPAQV</sequence>
<accession>A0A7J7IS14</accession>